<proteinExistence type="predicted"/>
<feature type="transmembrane region" description="Helical" evidence="6">
    <location>
        <begin position="260"/>
        <end position="281"/>
    </location>
</feature>
<feature type="domain" description="ABC3 transporter permease C-terminal" evidence="7">
    <location>
        <begin position="259"/>
        <end position="380"/>
    </location>
</feature>
<keyword evidence="5 6" id="KW-0472">Membrane</keyword>
<reference evidence="9 10" key="1">
    <citation type="journal article" date="2019" name="Nat. Med.">
        <title>A library of human gut bacterial isolates paired with longitudinal multiomics data enables mechanistic microbiome research.</title>
        <authorList>
            <person name="Poyet M."/>
            <person name="Groussin M."/>
            <person name="Gibbons S.M."/>
            <person name="Avila-Pacheco J."/>
            <person name="Jiang X."/>
            <person name="Kearney S.M."/>
            <person name="Perrotta A.R."/>
            <person name="Berdy B."/>
            <person name="Zhao S."/>
            <person name="Lieberman T.D."/>
            <person name="Swanson P.K."/>
            <person name="Smith M."/>
            <person name="Roesemann S."/>
            <person name="Alexander J.E."/>
            <person name="Rich S.A."/>
            <person name="Livny J."/>
            <person name="Vlamakis H."/>
            <person name="Clish C."/>
            <person name="Bullock K."/>
            <person name="Deik A."/>
            <person name="Scott J."/>
            <person name="Pierce K.A."/>
            <person name="Xavier R.J."/>
            <person name="Alm E.J."/>
        </authorList>
    </citation>
    <scope>NUCLEOTIDE SEQUENCE [LARGE SCALE GENOMIC DNA]</scope>
    <source>
        <strain evidence="9 10">BIOML-A2</strain>
    </source>
</reference>
<keyword evidence="3 6" id="KW-0812">Transmembrane</keyword>
<feature type="transmembrane region" description="Helical" evidence="6">
    <location>
        <begin position="695"/>
        <end position="713"/>
    </location>
</feature>
<evidence type="ECO:0000256" key="1">
    <source>
        <dbReference type="ARBA" id="ARBA00004651"/>
    </source>
</evidence>
<evidence type="ECO:0000313" key="8">
    <source>
        <dbReference type="EMBL" id="MDB7933021.1"/>
    </source>
</evidence>
<evidence type="ECO:0000256" key="5">
    <source>
        <dbReference type="ARBA" id="ARBA00023136"/>
    </source>
</evidence>
<evidence type="ECO:0000259" key="7">
    <source>
        <dbReference type="Pfam" id="PF02687"/>
    </source>
</evidence>
<dbReference type="Proteomes" id="UP001211173">
    <property type="component" value="Unassembled WGS sequence"/>
</dbReference>
<feature type="transmembrane region" description="Helical" evidence="6">
    <location>
        <begin position="350"/>
        <end position="372"/>
    </location>
</feature>
<comment type="subcellular location">
    <subcellularLocation>
        <location evidence="1">Cell membrane</location>
        <topology evidence="1">Multi-pass membrane protein</topology>
    </subcellularLocation>
</comment>
<accession>A0A174J9R2</accession>
<evidence type="ECO:0000256" key="3">
    <source>
        <dbReference type="ARBA" id="ARBA00022692"/>
    </source>
</evidence>
<dbReference type="GO" id="GO:0005886">
    <property type="term" value="C:plasma membrane"/>
    <property type="evidence" value="ECO:0007669"/>
    <property type="project" value="UniProtKB-SubCell"/>
</dbReference>
<evidence type="ECO:0000313" key="9">
    <source>
        <dbReference type="EMBL" id="MSB17903.1"/>
    </source>
</evidence>
<feature type="transmembrane region" description="Helical" evidence="6">
    <location>
        <begin position="20"/>
        <end position="38"/>
    </location>
</feature>
<comment type="caution">
    <text evidence="9">The sequence shown here is derived from an EMBL/GenBank/DDBJ whole genome shotgun (WGS) entry which is preliminary data.</text>
</comment>
<evidence type="ECO:0000256" key="2">
    <source>
        <dbReference type="ARBA" id="ARBA00022475"/>
    </source>
</evidence>
<feature type="transmembrane region" description="Helical" evidence="6">
    <location>
        <begin position="642"/>
        <end position="668"/>
    </location>
</feature>
<dbReference type="InterPro" id="IPR038766">
    <property type="entry name" value="Membrane_comp_ABC_pdt"/>
</dbReference>
<dbReference type="PANTHER" id="PTHR30287:SF1">
    <property type="entry name" value="INNER MEMBRANE PROTEIN"/>
    <property type="match status" value="1"/>
</dbReference>
<feature type="transmembrane region" description="Helical" evidence="6">
    <location>
        <begin position="302"/>
        <end position="323"/>
    </location>
</feature>
<sequence length="770" mass="84570">MIWKNFVRDLRRTASRLISVSIITMIAVMVYTALSGILTNIERISASYLEGQNVADYWLTGVNLDQGDCRTLEGIAGVTGVQPRVVLDAEERHDSGVTLQLYAVPGDYAINTPYVVEGRLPESSREIVLSDTLAGARGLHPGDWYELTLTGTGRYLRVRISGLVKDPECLYYVNTTTPAPDLTHYAFAYGNETLLQELMGANRYNQICITTDGSLSAARLRLAVDAALGDRVVNILSLEDNTQAYYLLEMRDNLAPILNIFPVLFFLCAVLMMVSTMNRLIENARSDIGTFKALGYSDAKIMCYYLLHALLVVVVGFPVGAWLGRYVSALIVSTIAIGCDLPPYTVVHDFAAWGRALGLTALCCIGSAWLVARSLLKETPAQCMRPKPPRSTKPVALERLGPVWHRLGFNQKYIIRNTLRNKVRMATCIFGIAFCMALVFLAFALRDSIQAYSDALAERQNRYDLMVDLSTSVTEGQYRRLANDVGVTEAELEMSTACWLYTDSQRATAALTVTEDQVSLKRYDPYAEGALTLPGNGLVLEESLANELGLRAGDRVTLRFAGDSRYYSVPVAEVNRCVSGVCLSRSLWRGLGLAYTPTAAYLTSDGPEALAERLGDYDFVDAWQTRQAATAAAVERLSSMSMVVYILILFGGGLACIVIYNLGIMSFFEQLRSLATLMVLGFYEKEIKTLQLSENIIFAVCGILLGIPLGVSLNRMILASITTMPLMEATRPASLALSCAVTLLFALAVNVVIGRKMREIDMLGALKSVE</sequence>
<dbReference type="RefSeq" id="WP_009256862.1">
    <property type="nucleotide sequence ID" value="NZ_BAABXT010000001.1"/>
</dbReference>
<feature type="transmembrane region" description="Helical" evidence="6">
    <location>
        <begin position="733"/>
        <end position="753"/>
    </location>
</feature>
<dbReference type="AlphaFoldDB" id="A0A174J9R2"/>
<gene>
    <name evidence="9" type="ORF">GKE97_00045</name>
    <name evidence="8" type="ORF">PNE06_08015</name>
</gene>
<dbReference type="Proteomes" id="UP000434475">
    <property type="component" value="Unassembled WGS sequence"/>
</dbReference>
<dbReference type="Pfam" id="PF02687">
    <property type="entry name" value="FtsX"/>
    <property type="match status" value="2"/>
</dbReference>
<dbReference type="EMBL" id="JAQLWV010000010">
    <property type="protein sequence ID" value="MDB7933021.1"/>
    <property type="molecule type" value="Genomic_DNA"/>
</dbReference>
<feature type="domain" description="ABC3 transporter permease C-terminal" evidence="7">
    <location>
        <begin position="646"/>
        <end position="758"/>
    </location>
</feature>
<keyword evidence="4 6" id="KW-1133">Transmembrane helix</keyword>
<dbReference type="EMBL" id="WKPR01000001">
    <property type="protein sequence ID" value="MSB17903.1"/>
    <property type="molecule type" value="Genomic_DNA"/>
</dbReference>
<evidence type="ECO:0000256" key="6">
    <source>
        <dbReference type="SAM" id="Phobius"/>
    </source>
</evidence>
<dbReference type="PANTHER" id="PTHR30287">
    <property type="entry name" value="MEMBRANE COMPONENT OF PREDICTED ABC SUPERFAMILY METABOLITE UPTAKE TRANSPORTER"/>
    <property type="match status" value="1"/>
</dbReference>
<organism evidence="9 10">
    <name type="scientific">Flavonifractor plautii</name>
    <name type="common">Fusobacterium plautii</name>
    <dbReference type="NCBI Taxonomy" id="292800"/>
    <lineage>
        <taxon>Bacteria</taxon>
        <taxon>Bacillati</taxon>
        <taxon>Bacillota</taxon>
        <taxon>Clostridia</taxon>
        <taxon>Eubacteriales</taxon>
        <taxon>Oscillospiraceae</taxon>
        <taxon>Flavonifractor</taxon>
    </lineage>
</organism>
<protein>
    <submittedName>
        <fullName evidence="9">FtsX-like permease family protein</fullName>
    </submittedName>
</protein>
<name>A0A174J9R2_FLAPL</name>
<evidence type="ECO:0000313" key="10">
    <source>
        <dbReference type="Proteomes" id="UP000434475"/>
    </source>
</evidence>
<reference evidence="8" key="2">
    <citation type="submission" date="2023-01" db="EMBL/GenBank/DDBJ databases">
        <title>Human gut microbiome strain richness.</title>
        <authorList>
            <person name="Chen-Liaw A."/>
        </authorList>
    </citation>
    <scope>NUCLEOTIDE SEQUENCE</scope>
    <source>
        <strain evidence="8">1001287st1_F4_1001285I_161205</strain>
    </source>
</reference>
<evidence type="ECO:0000256" key="4">
    <source>
        <dbReference type="ARBA" id="ARBA00022989"/>
    </source>
</evidence>
<dbReference type="InterPro" id="IPR003838">
    <property type="entry name" value="ABC3_permease_C"/>
</dbReference>
<feature type="transmembrane region" description="Helical" evidence="6">
    <location>
        <begin position="425"/>
        <end position="445"/>
    </location>
</feature>
<keyword evidence="2" id="KW-1003">Cell membrane</keyword>